<dbReference type="EMBL" id="JBEDUW010000002">
    <property type="protein sequence ID" value="KAK9942979.1"/>
    <property type="molecule type" value="Genomic_DNA"/>
</dbReference>
<proteinExistence type="predicted"/>
<name>A0AAW1Y275_RUBAR</name>
<accession>A0AAW1Y275</accession>
<reference evidence="1 2" key="1">
    <citation type="journal article" date="2023" name="G3 (Bethesda)">
        <title>A chromosome-length genome assembly and annotation of blackberry (Rubus argutus, cv. 'Hillquist').</title>
        <authorList>
            <person name="Bruna T."/>
            <person name="Aryal R."/>
            <person name="Dudchenko O."/>
            <person name="Sargent D.J."/>
            <person name="Mead D."/>
            <person name="Buti M."/>
            <person name="Cavallini A."/>
            <person name="Hytonen T."/>
            <person name="Andres J."/>
            <person name="Pham M."/>
            <person name="Weisz D."/>
            <person name="Mascagni F."/>
            <person name="Usai G."/>
            <person name="Natali L."/>
            <person name="Bassil N."/>
            <person name="Fernandez G.E."/>
            <person name="Lomsadze A."/>
            <person name="Armour M."/>
            <person name="Olukolu B."/>
            <person name="Poorten T."/>
            <person name="Britton C."/>
            <person name="Davik J."/>
            <person name="Ashrafi H."/>
            <person name="Aiden E.L."/>
            <person name="Borodovsky M."/>
            <person name="Worthington M."/>
        </authorList>
    </citation>
    <scope>NUCLEOTIDE SEQUENCE [LARGE SCALE GENOMIC DNA]</scope>
    <source>
        <strain evidence="1">PI 553951</strain>
    </source>
</reference>
<gene>
    <name evidence="1" type="ORF">M0R45_008612</name>
</gene>
<evidence type="ECO:0000313" key="1">
    <source>
        <dbReference type="EMBL" id="KAK9942979.1"/>
    </source>
</evidence>
<evidence type="ECO:0000313" key="2">
    <source>
        <dbReference type="Proteomes" id="UP001457282"/>
    </source>
</evidence>
<sequence>MVTERFCNGHEDRARGSGLDGARLRGGAAKVVVDLQRAKDGLTVVWMCADGCHGLGLLLWGSSRRGWALVSREGDEVVIEVVFTAEIDGKWRCSVVGWN</sequence>
<protein>
    <submittedName>
        <fullName evidence="1">Uncharacterized protein</fullName>
    </submittedName>
</protein>
<organism evidence="1 2">
    <name type="scientific">Rubus argutus</name>
    <name type="common">Southern blackberry</name>
    <dbReference type="NCBI Taxonomy" id="59490"/>
    <lineage>
        <taxon>Eukaryota</taxon>
        <taxon>Viridiplantae</taxon>
        <taxon>Streptophyta</taxon>
        <taxon>Embryophyta</taxon>
        <taxon>Tracheophyta</taxon>
        <taxon>Spermatophyta</taxon>
        <taxon>Magnoliopsida</taxon>
        <taxon>eudicotyledons</taxon>
        <taxon>Gunneridae</taxon>
        <taxon>Pentapetalae</taxon>
        <taxon>rosids</taxon>
        <taxon>fabids</taxon>
        <taxon>Rosales</taxon>
        <taxon>Rosaceae</taxon>
        <taxon>Rosoideae</taxon>
        <taxon>Rosoideae incertae sedis</taxon>
        <taxon>Rubus</taxon>
    </lineage>
</organism>
<comment type="caution">
    <text evidence="1">The sequence shown here is derived from an EMBL/GenBank/DDBJ whole genome shotgun (WGS) entry which is preliminary data.</text>
</comment>
<dbReference type="Proteomes" id="UP001457282">
    <property type="component" value="Unassembled WGS sequence"/>
</dbReference>
<dbReference type="AlphaFoldDB" id="A0AAW1Y275"/>
<keyword evidence="2" id="KW-1185">Reference proteome</keyword>